<gene>
    <name evidence="2" type="ORF">ADT25_04555</name>
</gene>
<evidence type="ECO:0000313" key="3">
    <source>
        <dbReference type="Proteomes" id="UP000036790"/>
    </source>
</evidence>
<dbReference type="Proteomes" id="UP000036790">
    <property type="component" value="Unassembled WGS sequence"/>
</dbReference>
<comment type="caution">
    <text evidence="2">The sequence shown here is derived from an EMBL/GenBank/DDBJ whole genome shotgun (WGS) entry which is preliminary data.</text>
</comment>
<keyword evidence="1" id="KW-0812">Transmembrane</keyword>
<accession>A0AAP0ZN95</accession>
<organism evidence="2 3">
    <name type="scientific">Xanthomonas oryzae</name>
    <dbReference type="NCBI Taxonomy" id="347"/>
    <lineage>
        <taxon>Bacteria</taxon>
        <taxon>Pseudomonadati</taxon>
        <taxon>Pseudomonadota</taxon>
        <taxon>Gammaproteobacteria</taxon>
        <taxon>Lysobacterales</taxon>
        <taxon>Lysobacteraceae</taxon>
        <taxon>Xanthomonas</taxon>
    </lineage>
</organism>
<evidence type="ECO:0000313" key="2">
    <source>
        <dbReference type="EMBL" id="KOR47809.1"/>
    </source>
</evidence>
<keyword evidence="1" id="KW-1133">Transmembrane helix</keyword>
<feature type="transmembrane region" description="Helical" evidence="1">
    <location>
        <begin position="6"/>
        <end position="28"/>
    </location>
</feature>
<reference evidence="2 3" key="1">
    <citation type="submission" date="2015-07" db="EMBL/GenBank/DDBJ databases">
        <authorList>
            <consortium name="Consortium for Microbial Forensics and Genomics (microFORGE)"/>
            <person name="Knight B.M."/>
            <person name="Roberts D.P."/>
            <person name="Lin D."/>
            <person name="Hari K."/>
            <person name="Fletcher J."/>
            <person name="Melcher U."/>
            <person name="Blagden T."/>
            <person name="Winegar R.A."/>
        </authorList>
    </citation>
    <scope>NUCLEOTIDE SEQUENCE [LARGE SCALE GENOMIC DNA]</scope>
    <source>
        <strain evidence="2 3">X11-5A</strain>
    </source>
</reference>
<dbReference type="EMBL" id="LHUJ01000083">
    <property type="protein sequence ID" value="KOR47809.1"/>
    <property type="molecule type" value="Genomic_DNA"/>
</dbReference>
<name>A0AAP0ZN95_9XANT</name>
<reference evidence="2 3" key="2">
    <citation type="submission" date="2015-09" db="EMBL/GenBank/DDBJ databases">
        <title>Draft genome sequence of Xanthomonas oryzae pv. USA str. X11-5A.</title>
        <authorList>
            <person name="Knight B.M."/>
            <person name="Roberts D.P."/>
            <person name="Lin D."/>
            <person name="Hari K."/>
            <person name="Fletcher J."/>
            <person name="Melcher U."/>
            <person name="Blagden T."/>
            <person name="Winegar R.A."/>
        </authorList>
    </citation>
    <scope>NUCLEOTIDE SEQUENCE [LARGE SCALE GENOMIC DNA]</scope>
    <source>
        <strain evidence="2 3">X11-5A</strain>
    </source>
</reference>
<sequence>MDAVVAFLFVVVGCVMVYFSAISFYTYLQTGEMLFRSRAGSVSMGVEAVRWHMGQLLFGALCVAHGASVLRRKLPSVQPPDRRDRSM</sequence>
<keyword evidence="1" id="KW-0472">Membrane</keyword>
<evidence type="ECO:0000256" key="1">
    <source>
        <dbReference type="SAM" id="Phobius"/>
    </source>
</evidence>
<protein>
    <submittedName>
        <fullName evidence="2">Uncharacterized protein</fullName>
    </submittedName>
</protein>
<dbReference type="RefSeq" id="WP_019300656.1">
    <property type="nucleotide sequence ID" value="NZ_CP036251.1"/>
</dbReference>
<proteinExistence type="predicted"/>
<dbReference type="AlphaFoldDB" id="A0AAP0ZN95"/>